<name>A0A9X2M9D2_9FIRM</name>
<proteinExistence type="predicted"/>
<accession>A0A9X2M9D2</accession>
<protein>
    <submittedName>
        <fullName evidence="1">Rha family transcriptional regulator</fullName>
    </submittedName>
</protein>
<sequence length="219" mass="25716">MKNLKQIQNKNIEILTINSREVSKMLDIKHKSLLRKIDDVNKDFTEHKIVPSEYWIESSYKDSSGKTNRCYEITKRGCEFIAHKTTGTKGNIFTHRYIEKFEELNQIVNGHKSITVNDANNIISNKLDKAIATIDNKYANYVRPLAVDKVRIARYIKQRLGIKRADEDFYLVKERVLILLDAEKWEDVPVNKLKDAFRLIDESIDVMIKGRNLRQVNWF</sequence>
<dbReference type="EMBL" id="JANKBY010000030">
    <property type="protein sequence ID" value="MCR1822011.1"/>
    <property type="molecule type" value="Genomic_DNA"/>
</dbReference>
<dbReference type="AlphaFoldDB" id="A0A9X2M9D2"/>
<reference evidence="1" key="1">
    <citation type="submission" date="2022-07" db="EMBL/GenBank/DDBJ databases">
        <title>Enhanced cultured diversity of the mouse gut microbiota enables custom-made synthetic communities.</title>
        <authorList>
            <person name="Afrizal A."/>
        </authorList>
    </citation>
    <scope>NUCLEOTIDE SEQUENCE</scope>
    <source>
        <strain evidence="1">DSM 29186</strain>
    </source>
</reference>
<evidence type="ECO:0000313" key="2">
    <source>
        <dbReference type="Proteomes" id="UP001140817"/>
    </source>
</evidence>
<comment type="caution">
    <text evidence="1">The sequence shown here is derived from an EMBL/GenBank/DDBJ whole genome shotgun (WGS) entry which is preliminary data.</text>
</comment>
<dbReference type="Pfam" id="PF09669">
    <property type="entry name" value="Phage_pRha"/>
    <property type="match status" value="1"/>
</dbReference>
<keyword evidence="2" id="KW-1185">Reference proteome</keyword>
<organism evidence="1 2">
    <name type="scientific">Terrisporobacter muris</name>
    <dbReference type="NCBI Taxonomy" id="2963284"/>
    <lineage>
        <taxon>Bacteria</taxon>
        <taxon>Bacillati</taxon>
        <taxon>Bacillota</taxon>
        <taxon>Clostridia</taxon>
        <taxon>Peptostreptococcales</taxon>
        <taxon>Peptostreptococcaceae</taxon>
        <taxon>Terrisporobacter</taxon>
    </lineage>
</organism>
<evidence type="ECO:0000313" key="1">
    <source>
        <dbReference type="EMBL" id="MCR1822011.1"/>
    </source>
</evidence>
<dbReference type="RefSeq" id="WP_257560154.1">
    <property type="nucleotide sequence ID" value="NZ_JANKBY010000030.1"/>
</dbReference>
<gene>
    <name evidence="1" type="ORF">NSA58_04350</name>
</gene>
<dbReference type="Proteomes" id="UP001140817">
    <property type="component" value="Unassembled WGS sequence"/>
</dbReference>
<dbReference type="InterPro" id="IPR014054">
    <property type="entry name" value="Phage_regulatory_Rha"/>
</dbReference>